<dbReference type="PANTHER" id="PTHR35811:SF1">
    <property type="entry name" value="HTH OST-TYPE DOMAIN-CONTAINING PROTEIN"/>
    <property type="match status" value="1"/>
</dbReference>
<reference evidence="2 3" key="1">
    <citation type="submission" date="2011-09" db="EMBL/GenBank/DDBJ databases">
        <title>The draft genome of Treponema saccharophilum DSM 2985.</title>
        <authorList>
            <consortium name="US DOE Joint Genome Institute (JGI-PGF)"/>
            <person name="Lucas S."/>
            <person name="Copeland A."/>
            <person name="Lapidus A."/>
            <person name="Glavina del Rio T."/>
            <person name="Dalin E."/>
            <person name="Tice H."/>
            <person name="Bruce D."/>
            <person name="Goodwin L."/>
            <person name="Pitluck S."/>
            <person name="Peters L."/>
            <person name="Kyrpides N."/>
            <person name="Mavromatis K."/>
            <person name="Ivanova N."/>
            <person name="Markowitz V."/>
            <person name="Cheng J.-F."/>
            <person name="Hugenholtz P."/>
            <person name="Woyke T."/>
            <person name="Wu D."/>
            <person name="Gronow S."/>
            <person name="Wellnitz S."/>
            <person name="Brambilla E."/>
            <person name="Klenk H.-P."/>
            <person name="Eisen J.A."/>
        </authorList>
    </citation>
    <scope>NUCLEOTIDE SEQUENCE [LARGE SCALE GENOMIC DNA]</scope>
    <source>
        <strain evidence="2 3">DSM 2985</strain>
    </source>
</reference>
<evidence type="ECO:0000313" key="3">
    <source>
        <dbReference type="Proteomes" id="UP000003571"/>
    </source>
</evidence>
<dbReference type="CDD" id="cd11297">
    <property type="entry name" value="PIN_LabA-like_N_1"/>
    <property type="match status" value="1"/>
</dbReference>
<name>H7EMR2_9SPIR</name>
<feature type="domain" description="HTH OST-type" evidence="1">
    <location>
        <begin position="178"/>
        <end position="256"/>
    </location>
</feature>
<dbReference type="STRING" id="907348.TresaDRAFT_0801"/>
<sequence length="260" mass="29643">MEENNQGQKRIALLIDAENTQYDKLELVLQEISAYGYIITKRAYGDWTANALKHWPEVLNRNAIQPIQQFSYTKGKNSSDSALIIDAMDLLYTRKYDTFVVVSSDSDFTRLVTRLREDEMFVIGVGKITTPESFVKACNDFLYLETLESEDDAADFHEEQNAGQNTRKKDKTDRFNADKAKIIGKLKKAAEKYGDDEGWTEVSKAGSLIKRQVSSFDTRNYGFSTLVKLIEALGKNFEVARTPTENGKSLMIEYRVIQKN</sequence>
<dbReference type="AlphaFoldDB" id="H7EMR2"/>
<keyword evidence="3" id="KW-1185">Reference proteome</keyword>
<dbReference type="OrthoDB" id="9783963at2"/>
<evidence type="ECO:0000259" key="1">
    <source>
        <dbReference type="PROSITE" id="PS51644"/>
    </source>
</evidence>
<dbReference type="EMBL" id="AGRW01000052">
    <property type="protein sequence ID" value="EIC00976.1"/>
    <property type="molecule type" value="Genomic_DNA"/>
</dbReference>
<organism evidence="2 3">
    <name type="scientific">Treponema saccharophilum DSM 2985</name>
    <dbReference type="NCBI Taxonomy" id="907348"/>
    <lineage>
        <taxon>Bacteria</taxon>
        <taxon>Pseudomonadati</taxon>
        <taxon>Spirochaetota</taxon>
        <taxon>Spirochaetia</taxon>
        <taxon>Spirochaetales</taxon>
        <taxon>Treponemataceae</taxon>
        <taxon>Treponema</taxon>
    </lineage>
</organism>
<dbReference type="Pfam" id="PF12872">
    <property type="entry name" value="OST-HTH"/>
    <property type="match status" value="1"/>
</dbReference>
<dbReference type="eggNOG" id="COG1432">
    <property type="taxonomic scope" value="Bacteria"/>
</dbReference>
<dbReference type="PANTHER" id="PTHR35811">
    <property type="entry name" value="SLR1870 PROTEIN"/>
    <property type="match status" value="1"/>
</dbReference>
<evidence type="ECO:0000313" key="2">
    <source>
        <dbReference type="EMBL" id="EIC00976.1"/>
    </source>
</evidence>
<dbReference type="CDD" id="cd10146">
    <property type="entry name" value="LabA_like_C"/>
    <property type="match status" value="1"/>
</dbReference>
<comment type="caution">
    <text evidence="2">The sequence shown here is derived from an EMBL/GenBank/DDBJ whole genome shotgun (WGS) entry which is preliminary data.</text>
</comment>
<dbReference type="InterPro" id="IPR021139">
    <property type="entry name" value="NYN"/>
</dbReference>
<dbReference type="InterPro" id="IPR041966">
    <property type="entry name" value="LOTUS-like"/>
</dbReference>
<proteinExistence type="predicted"/>
<dbReference type="Gene3D" id="3.40.50.1010">
    <property type="entry name" value="5'-nuclease"/>
    <property type="match status" value="1"/>
</dbReference>
<dbReference type="Proteomes" id="UP000003571">
    <property type="component" value="Unassembled WGS sequence"/>
</dbReference>
<accession>H7EMR2</accession>
<dbReference type="RefSeq" id="WP_002705655.1">
    <property type="nucleotide sequence ID" value="NZ_AGRW01000052.1"/>
</dbReference>
<gene>
    <name evidence="2" type="ORF">TresaDRAFT_0801</name>
</gene>
<dbReference type="GO" id="GO:0004540">
    <property type="term" value="F:RNA nuclease activity"/>
    <property type="evidence" value="ECO:0007669"/>
    <property type="project" value="InterPro"/>
</dbReference>
<dbReference type="InterPro" id="IPR025605">
    <property type="entry name" value="OST-HTH/LOTUS_dom"/>
</dbReference>
<dbReference type="PATRIC" id="fig|907348.3.peg.2213"/>
<protein>
    <recommendedName>
        <fullName evidence="1">HTH OST-type domain-containing protein</fullName>
    </recommendedName>
</protein>
<dbReference type="Pfam" id="PF01936">
    <property type="entry name" value="NYN"/>
    <property type="match status" value="1"/>
</dbReference>
<dbReference type="PROSITE" id="PS51644">
    <property type="entry name" value="HTH_OST"/>
    <property type="match status" value="1"/>
</dbReference>
<dbReference type="Gene3D" id="3.30.420.610">
    <property type="entry name" value="LOTUS domain-like"/>
    <property type="match status" value="1"/>
</dbReference>